<feature type="transmembrane region" description="Helical" evidence="7">
    <location>
        <begin position="375"/>
        <end position="392"/>
    </location>
</feature>
<proteinExistence type="inferred from homology"/>
<comment type="similarity">
    <text evidence="2">Belongs to the polysaccharide synthase family.</text>
</comment>
<feature type="transmembrane region" description="Helical" evidence="7">
    <location>
        <begin position="412"/>
        <end position="432"/>
    </location>
</feature>
<comment type="subcellular location">
    <subcellularLocation>
        <location evidence="1">Cell membrane</location>
        <topology evidence="1">Multi-pass membrane protein</topology>
    </subcellularLocation>
</comment>
<evidence type="ECO:0000256" key="6">
    <source>
        <dbReference type="ARBA" id="ARBA00023136"/>
    </source>
</evidence>
<feature type="transmembrane region" description="Helical" evidence="7">
    <location>
        <begin position="12"/>
        <end position="35"/>
    </location>
</feature>
<name>K6YGT5_9ALTE</name>
<keyword evidence="5 7" id="KW-1133">Transmembrane helix</keyword>
<dbReference type="PANTHER" id="PTHR30250">
    <property type="entry name" value="PST FAMILY PREDICTED COLANIC ACID TRANSPORTER"/>
    <property type="match status" value="1"/>
</dbReference>
<feature type="transmembrane region" description="Helical" evidence="7">
    <location>
        <begin position="291"/>
        <end position="310"/>
    </location>
</feature>
<feature type="transmembrane region" description="Helical" evidence="7">
    <location>
        <begin position="170"/>
        <end position="190"/>
    </location>
</feature>
<evidence type="ECO:0000256" key="2">
    <source>
        <dbReference type="ARBA" id="ARBA00007430"/>
    </source>
</evidence>
<feature type="transmembrane region" description="Helical" evidence="7">
    <location>
        <begin position="316"/>
        <end position="339"/>
    </location>
</feature>
<dbReference type="InterPro" id="IPR050833">
    <property type="entry name" value="Poly_Biosynth_Transport"/>
</dbReference>
<feature type="transmembrane region" description="Helical" evidence="7">
    <location>
        <begin position="41"/>
        <end position="60"/>
    </location>
</feature>
<comment type="caution">
    <text evidence="8">The sequence shown here is derived from an EMBL/GenBank/DDBJ whole genome shotgun (WGS) entry which is preliminary data.</text>
</comment>
<dbReference type="GO" id="GO:0005886">
    <property type="term" value="C:plasma membrane"/>
    <property type="evidence" value="ECO:0007669"/>
    <property type="project" value="UniProtKB-SubCell"/>
</dbReference>
<dbReference type="AlphaFoldDB" id="K6YGT5"/>
<dbReference type="Proteomes" id="UP000006263">
    <property type="component" value="Unassembled WGS sequence"/>
</dbReference>
<feature type="transmembrane region" description="Helical" evidence="7">
    <location>
        <begin position="144"/>
        <end position="164"/>
    </location>
</feature>
<evidence type="ECO:0000256" key="3">
    <source>
        <dbReference type="ARBA" id="ARBA00022475"/>
    </source>
</evidence>
<reference evidence="8 9" key="1">
    <citation type="journal article" date="2017" name="Antonie Van Leeuwenhoek">
        <title>Rhizobium rhizosphaerae sp. nov., a novel species isolated from rice rhizosphere.</title>
        <authorList>
            <person name="Zhao J.J."/>
            <person name="Zhang J."/>
            <person name="Zhang R.J."/>
            <person name="Zhang C.W."/>
            <person name="Yin H.Q."/>
            <person name="Zhang X.X."/>
        </authorList>
    </citation>
    <scope>NUCLEOTIDE SEQUENCE [LARGE SCALE GENOMIC DNA]</scope>
    <source>
        <strain evidence="8 9">KMM 241</strain>
    </source>
</reference>
<evidence type="ECO:0000313" key="8">
    <source>
        <dbReference type="EMBL" id="GAC23196.1"/>
    </source>
</evidence>
<feature type="transmembrane region" description="Helical" evidence="7">
    <location>
        <begin position="351"/>
        <end position="369"/>
    </location>
</feature>
<dbReference type="RefSeq" id="WP_006991347.1">
    <property type="nucleotide sequence ID" value="NZ_BAEP01000018.1"/>
</dbReference>
<protein>
    <submittedName>
        <fullName evidence="8">Uncharacterized protein</fullName>
    </submittedName>
</protein>
<sequence>MSYAKKTMIGTLWNTMSNMGNQLISLLVYVLLARLLSVEEFGLIAFSFLILELGNLFVGFGINQNLIQKNEWDDTFAKTCFWFLLGVSTLIGTIIALVIAPLSNYYYQAGSGTVLLFLALVPVLNGVSLVNSAKLERDFKNKQLSAITLISVTVGGIVSVSLALNDFGVWSVIWGRLLQSALNSVLLITATRFRPALTINRVHITELVHFGLPLMWIALMRFIAEKTMNFVVALVLGNAAFAFVSVAQRGQTTLTSLTISPLNKMMVPSFSRISNDKVAESYYRVLRTSSFIVLPVIIGFAAVAELAVLLTFGDKWLVSAELISILSFVIIASILGWFLPAIMISQAQTRAAFLLGVITLIGNVSAAIAAAFFGIYAIAVAVTLVTFVTLPMRYRIIQKFVNISFKKSLESVFPSTVGALTMFAVVYSSLQFRVIKTGLLPLDLTLYVILGGVCYLAVLLLLFRPFFYTSLKELKALKRTKK</sequence>
<keyword evidence="6 7" id="KW-0472">Membrane</keyword>
<feature type="transmembrane region" description="Helical" evidence="7">
    <location>
        <begin position="202"/>
        <end position="224"/>
    </location>
</feature>
<evidence type="ECO:0000313" key="9">
    <source>
        <dbReference type="Proteomes" id="UP000006263"/>
    </source>
</evidence>
<gene>
    <name evidence="8" type="ORF">GMES_0896</name>
</gene>
<dbReference type="OrthoDB" id="8538786at2"/>
<dbReference type="eggNOG" id="COG2244">
    <property type="taxonomic scope" value="Bacteria"/>
</dbReference>
<keyword evidence="3" id="KW-1003">Cell membrane</keyword>
<evidence type="ECO:0000256" key="1">
    <source>
        <dbReference type="ARBA" id="ARBA00004651"/>
    </source>
</evidence>
<dbReference type="PANTHER" id="PTHR30250:SF10">
    <property type="entry name" value="LIPOPOLYSACCHARIDE BIOSYNTHESIS PROTEIN WZXC"/>
    <property type="match status" value="1"/>
</dbReference>
<dbReference type="EMBL" id="BAEP01000018">
    <property type="protein sequence ID" value="GAC23196.1"/>
    <property type="molecule type" value="Genomic_DNA"/>
</dbReference>
<feature type="transmembrane region" description="Helical" evidence="7">
    <location>
        <begin position="444"/>
        <end position="463"/>
    </location>
</feature>
<feature type="transmembrane region" description="Helical" evidence="7">
    <location>
        <begin position="81"/>
        <end position="102"/>
    </location>
</feature>
<evidence type="ECO:0000256" key="7">
    <source>
        <dbReference type="SAM" id="Phobius"/>
    </source>
</evidence>
<keyword evidence="4 7" id="KW-0812">Transmembrane</keyword>
<evidence type="ECO:0000256" key="4">
    <source>
        <dbReference type="ARBA" id="ARBA00022692"/>
    </source>
</evidence>
<feature type="transmembrane region" description="Helical" evidence="7">
    <location>
        <begin position="114"/>
        <end position="132"/>
    </location>
</feature>
<dbReference type="Pfam" id="PF13440">
    <property type="entry name" value="Polysacc_synt_3"/>
    <property type="match status" value="1"/>
</dbReference>
<accession>K6YGT5</accession>
<organism evidence="8 9">
    <name type="scientific">Paraglaciecola mesophila KMM 241</name>
    <dbReference type="NCBI Taxonomy" id="1128912"/>
    <lineage>
        <taxon>Bacteria</taxon>
        <taxon>Pseudomonadati</taxon>
        <taxon>Pseudomonadota</taxon>
        <taxon>Gammaproteobacteria</taxon>
        <taxon>Alteromonadales</taxon>
        <taxon>Alteromonadaceae</taxon>
        <taxon>Paraglaciecola</taxon>
    </lineage>
</organism>
<evidence type="ECO:0000256" key="5">
    <source>
        <dbReference type="ARBA" id="ARBA00022989"/>
    </source>
</evidence>
<feature type="transmembrane region" description="Helical" evidence="7">
    <location>
        <begin position="230"/>
        <end position="247"/>
    </location>
</feature>